<feature type="compositionally biased region" description="Pro residues" evidence="1">
    <location>
        <begin position="114"/>
        <end position="129"/>
    </location>
</feature>
<name>A0A2C6KMN0_9APIC</name>
<dbReference type="OrthoDB" id="10666302at2759"/>
<gene>
    <name evidence="2" type="ORF">CSUI_008293</name>
</gene>
<dbReference type="Proteomes" id="UP000221165">
    <property type="component" value="Unassembled WGS sequence"/>
</dbReference>
<organism evidence="2 3">
    <name type="scientific">Cystoisospora suis</name>
    <dbReference type="NCBI Taxonomy" id="483139"/>
    <lineage>
        <taxon>Eukaryota</taxon>
        <taxon>Sar</taxon>
        <taxon>Alveolata</taxon>
        <taxon>Apicomplexa</taxon>
        <taxon>Conoidasida</taxon>
        <taxon>Coccidia</taxon>
        <taxon>Eucoccidiorida</taxon>
        <taxon>Eimeriorina</taxon>
        <taxon>Sarcocystidae</taxon>
        <taxon>Cystoisospora</taxon>
    </lineage>
</organism>
<keyword evidence="3" id="KW-1185">Reference proteome</keyword>
<feature type="compositionally biased region" description="Polar residues" evidence="1">
    <location>
        <begin position="350"/>
        <end position="361"/>
    </location>
</feature>
<proteinExistence type="predicted"/>
<sequence>MLIMLPSLQGGAFVGDESVVVQTLTMPQLLSHVNQVLASSSVGPLHPALSFWPSAQGIVREIIQDDLSDAISTADAFAREREEQQLAKHAEQRAICNIRRGRLHFILKVEDIPETPPPTPPPKPDTPPPIDDEEEDEAKAGEVDSEENPAPNEAKTSESPRPSTLQAESGEHLNKSLTKKQKNSVVLDVAPDEKRDTRSRTSVTGTKKEDKTENDQDTSRQPDTATTSNERRKSSKRGSTRSPAVENSENPEGDERRRSKHRSSEVSQHGQGRKESNRRSSSTKRPDSGVPSSEMSSNSPRRSRGSTRSRARFSRSTNSLVEDESRRESRKSSRRSRTSSASVQIKAPDGSNNDAVSTWSEDASEEEEEEPLPTEDMVVGPITVVKSSEKRDCISLEELREEVLKWVITRVPRLIRRVKAGFDIVHNGKVQKAVPPLLDSMPGEVFLKVRPRTPPEGSEDNGGDEVYPTSGG</sequence>
<comment type="caution">
    <text evidence="2">The sequence shown here is derived from an EMBL/GenBank/DDBJ whole genome shotgun (WGS) entry which is preliminary data.</text>
</comment>
<feature type="compositionally biased region" description="Acidic residues" evidence="1">
    <location>
        <begin position="130"/>
        <end position="147"/>
    </location>
</feature>
<evidence type="ECO:0000313" key="2">
    <source>
        <dbReference type="EMBL" id="PHJ17878.1"/>
    </source>
</evidence>
<dbReference type="RefSeq" id="XP_067919592.1">
    <property type="nucleotide sequence ID" value="XM_068068427.1"/>
</dbReference>
<evidence type="ECO:0000256" key="1">
    <source>
        <dbReference type="SAM" id="MobiDB-lite"/>
    </source>
</evidence>
<protein>
    <submittedName>
        <fullName evidence="2">Uncharacterized protein</fullName>
    </submittedName>
</protein>
<dbReference type="EMBL" id="MIGC01004604">
    <property type="protein sequence ID" value="PHJ17878.1"/>
    <property type="molecule type" value="Genomic_DNA"/>
</dbReference>
<feature type="region of interest" description="Disordered" evidence="1">
    <location>
        <begin position="111"/>
        <end position="379"/>
    </location>
</feature>
<feature type="compositionally biased region" description="Basic and acidic residues" evidence="1">
    <location>
        <begin position="206"/>
        <end position="220"/>
    </location>
</feature>
<evidence type="ECO:0000313" key="3">
    <source>
        <dbReference type="Proteomes" id="UP000221165"/>
    </source>
</evidence>
<feature type="region of interest" description="Disordered" evidence="1">
    <location>
        <begin position="450"/>
        <end position="472"/>
    </location>
</feature>
<dbReference type="VEuPathDB" id="ToxoDB:CSUI_008293"/>
<dbReference type="GeneID" id="94431638"/>
<feature type="compositionally biased region" description="Acidic residues" evidence="1">
    <location>
        <begin position="362"/>
        <end position="373"/>
    </location>
</feature>
<feature type="compositionally biased region" description="Low complexity" evidence="1">
    <location>
        <begin position="288"/>
        <end position="300"/>
    </location>
</feature>
<accession>A0A2C6KMN0</accession>
<dbReference type="AlphaFoldDB" id="A0A2C6KMN0"/>
<feature type="compositionally biased region" description="Basic residues" evidence="1">
    <location>
        <begin position="301"/>
        <end position="313"/>
    </location>
</feature>
<feature type="compositionally biased region" description="Polar residues" evidence="1">
    <location>
        <begin position="157"/>
        <end position="167"/>
    </location>
</feature>
<reference evidence="2 3" key="1">
    <citation type="journal article" date="2017" name="Int. J. Parasitol.">
        <title>The genome of the protozoan parasite Cystoisospora suis and a reverse vaccinology approach to identify vaccine candidates.</title>
        <authorList>
            <person name="Palmieri N."/>
            <person name="Shrestha A."/>
            <person name="Ruttkowski B."/>
            <person name="Beck T."/>
            <person name="Vogl C."/>
            <person name="Tomley F."/>
            <person name="Blake D.P."/>
            <person name="Joachim A."/>
        </authorList>
    </citation>
    <scope>NUCLEOTIDE SEQUENCE [LARGE SCALE GENOMIC DNA]</scope>
    <source>
        <strain evidence="2 3">Wien I</strain>
    </source>
</reference>